<dbReference type="InterPro" id="IPR000835">
    <property type="entry name" value="HTH_MarR-typ"/>
</dbReference>
<dbReference type="InterPro" id="IPR043129">
    <property type="entry name" value="ATPase_NBD"/>
</dbReference>
<dbReference type="Pfam" id="PF12802">
    <property type="entry name" value="MarR_2"/>
    <property type="match status" value="1"/>
</dbReference>
<dbReference type="GO" id="GO:0003700">
    <property type="term" value="F:DNA-binding transcription factor activity"/>
    <property type="evidence" value="ECO:0007669"/>
    <property type="project" value="InterPro"/>
</dbReference>
<feature type="domain" description="HTH marR-type" evidence="2">
    <location>
        <begin position="18"/>
        <end position="66"/>
    </location>
</feature>
<dbReference type="Gene3D" id="1.10.10.10">
    <property type="entry name" value="Winged helix-like DNA-binding domain superfamily/Winged helix DNA-binding domain"/>
    <property type="match status" value="1"/>
</dbReference>
<dbReference type="EMBL" id="VFPH01000002">
    <property type="protein sequence ID" value="TQM38456.1"/>
    <property type="molecule type" value="Genomic_DNA"/>
</dbReference>
<dbReference type="PANTHER" id="PTHR18964">
    <property type="entry name" value="ROK (REPRESSOR, ORF, KINASE) FAMILY"/>
    <property type="match status" value="1"/>
</dbReference>
<keyword evidence="3" id="KW-0418">Kinase</keyword>
<protein>
    <submittedName>
        <fullName evidence="3">Putative NBD/HSP70 family sugar kinase</fullName>
    </submittedName>
</protein>
<dbReference type="InterPro" id="IPR036390">
    <property type="entry name" value="WH_DNA-bd_sf"/>
</dbReference>
<dbReference type="Proteomes" id="UP000319818">
    <property type="component" value="Unassembled WGS sequence"/>
</dbReference>
<gene>
    <name evidence="3" type="ORF">FB388_5695</name>
</gene>
<dbReference type="InterPro" id="IPR036388">
    <property type="entry name" value="WH-like_DNA-bd_sf"/>
</dbReference>
<dbReference type="Pfam" id="PF00480">
    <property type="entry name" value="ROK"/>
    <property type="match status" value="1"/>
</dbReference>
<dbReference type="AlphaFoldDB" id="A0A543FX95"/>
<dbReference type="OrthoDB" id="3189808at2"/>
<organism evidence="3 4">
    <name type="scientific">Pseudonocardia cypriaca</name>
    <dbReference type="NCBI Taxonomy" id="882449"/>
    <lineage>
        <taxon>Bacteria</taxon>
        <taxon>Bacillati</taxon>
        <taxon>Actinomycetota</taxon>
        <taxon>Actinomycetes</taxon>
        <taxon>Pseudonocardiales</taxon>
        <taxon>Pseudonocardiaceae</taxon>
        <taxon>Pseudonocardia</taxon>
    </lineage>
</organism>
<dbReference type="CDD" id="cd23763">
    <property type="entry name" value="ASKHA_ATPase_ROK"/>
    <property type="match status" value="1"/>
</dbReference>
<keyword evidence="3" id="KW-0808">Transferase</keyword>
<accession>A0A543FX95</accession>
<dbReference type="RefSeq" id="WP_142105130.1">
    <property type="nucleotide sequence ID" value="NZ_VFPH01000002.1"/>
</dbReference>
<dbReference type="InterPro" id="IPR000600">
    <property type="entry name" value="ROK"/>
</dbReference>
<keyword evidence="4" id="KW-1185">Reference proteome</keyword>
<reference evidence="3 4" key="1">
    <citation type="submission" date="2019-06" db="EMBL/GenBank/DDBJ databases">
        <title>Sequencing the genomes of 1000 actinobacteria strains.</title>
        <authorList>
            <person name="Klenk H.-P."/>
        </authorList>
    </citation>
    <scope>NUCLEOTIDE SEQUENCE [LARGE SCALE GENOMIC DNA]</scope>
    <source>
        <strain evidence="3 4">DSM 45511</strain>
    </source>
</reference>
<dbReference type="SUPFAM" id="SSF53067">
    <property type="entry name" value="Actin-like ATPase domain"/>
    <property type="match status" value="1"/>
</dbReference>
<dbReference type="SUPFAM" id="SSF46785">
    <property type="entry name" value="Winged helix' DNA-binding domain"/>
    <property type="match status" value="1"/>
</dbReference>
<dbReference type="GO" id="GO:0016301">
    <property type="term" value="F:kinase activity"/>
    <property type="evidence" value="ECO:0007669"/>
    <property type="project" value="UniProtKB-KW"/>
</dbReference>
<sequence length="392" mass="40357">MKKQVGNPQLLRVMNERLLLDHLREHGPSSRGDLAAASGLSKPTVSAALAGLESAGLVHLVESRGGKPGPSTAIYDMNPRAGLVAGVDIGRKWIRLAIADLRGRFVGRRDVRNTARSGAELVRRVQALAGEVAADAGIEWAAVRYAVIGSPGVLNPTTGRLDLAPNLPGWGKAGLVEQLRAALQVESAIENDINLAAVGELTFGAGQGVRNFVLVSVGTGVGMGIVINGSLYVGSTGAAGEVSFLPSGDLEVPRFDTRQRGMTEAATSASGLVQAARDAGLPFGSAEEVFAAAAAGHEQAQVVVEAEGRRIGALITAVAAILDPDLVVLGGGVGRNLDLLGDAISRRMAELGPLRPRIVPSALGDGGVLLGAVARALDVARDQLFERRSQGA</sequence>
<evidence type="ECO:0000313" key="3">
    <source>
        <dbReference type="EMBL" id="TQM38456.1"/>
    </source>
</evidence>
<proteinExistence type="inferred from homology"/>
<evidence type="ECO:0000256" key="1">
    <source>
        <dbReference type="ARBA" id="ARBA00006479"/>
    </source>
</evidence>
<comment type="similarity">
    <text evidence="1">Belongs to the ROK (NagC/XylR) family.</text>
</comment>
<name>A0A543FX95_9PSEU</name>
<evidence type="ECO:0000313" key="4">
    <source>
        <dbReference type="Proteomes" id="UP000319818"/>
    </source>
</evidence>
<dbReference type="Gene3D" id="3.30.420.40">
    <property type="match status" value="2"/>
</dbReference>
<dbReference type="PANTHER" id="PTHR18964:SF149">
    <property type="entry name" value="BIFUNCTIONAL UDP-N-ACETYLGLUCOSAMINE 2-EPIMERASE_N-ACETYLMANNOSAMINE KINASE"/>
    <property type="match status" value="1"/>
</dbReference>
<comment type="caution">
    <text evidence="3">The sequence shown here is derived from an EMBL/GenBank/DDBJ whole genome shotgun (WGS) entry which is preliminary data.</text>
</comment>
<evidence type="ECO:0000259" key="2">
    <source>
        <dbReference type="Pfam" id="PF12802"/>
    </source>
</evidence>